<dbReference type="EMBL" id="OZ020104">
    <property type="protein sequence ID" value="CAK9278906.1"/>
    <property type="molecule type" value="Genomic_DNA"/>
</dbReference>
<organism evidence="1 2">
    <name type="scientific">Sphagnum jensenii</name>
    <dbReference type="NCBI Taxonomy" id="128206"/>
    <lineage>
        <taxon>Eukaryota</taxon>
        <taxon>Viridiplantae</taxon>
        <taxon>Streptophyta</taxon>
        <taxon>Embryophyta</taxon>
        <taxon>Bryophyta</taxon>
        <taxon>Sphagnophytina</taxon>
        <taxon>Sphagnopsida</taxon>
        <taxon>Sphagnales</taxon>
        <taxon>Sphagnaceae</taxon>
        <taxon>Sphagnum</taxon>
    </lineage>
</organism>
<reference evidence="1" key="1">
    <citation type="submission" date="2024-02" db="EMBL/GenBank/DDBJ databases">
        <authorList>
            <consortium name="ELIXIR-Norway"/>
            <consortium name="Elixir Norway"/>
        </authorList>
    </citation>
    <scope>NUCLEOTIDE SEQUENCE</scope>
</reference>
<dbReference type="Proteomes" id="UP001497444">
    <property type="component" value="Chromosome 9"/>
</dbReference>
<accession>A0ABP0XLW2</accession>
<protein>
    <submittedName>
        <fullName evidence="1">Uncharacterized protein</fullName>
    </submittedName>
</protein>
<keyword evidence="2" id="KW-1185">Reference proteome</keyword>
<evidence type="ECO:0000313" key="1">
    <source>
        <dbReference type="EMBL" id="CAK9278906.1"/>
    </source>
</evidence>
<proteinExistence type="predicted"/>
<name>A0ABP0XLW2_9BRYO</name>
<evidence type="ECO:0000313" key="2">
    <source>
        <dbReference type="Proteomes" id="UP001497444"/>
    </source>
</evidence>
<sequence>MGDEEVEDDGVGGPTPLGCFPSSSRRYNRRKAHSFDCAEPGSAFSPLDTTDSARSGVVRPLRSLSVREFCCCCGPRRSGEWIVEVQKEHGSDNDRLRTAGSRWEVDVNDEYYFKPPMWKQLIRKMKAQAKHVHGSRNCDWLNYDPQSYEKNFDNGEFRQQYLLRSVNQKDYHHGARESSALHAALLHRFASSRSQQDATNPP</sequence>
<gene>
    <name evidence="1" type="ORF">CSSPJE1EN1_LOCUS24384</name>
</gene>